<protein>
    <submittedName>
        <fullName evidence="2">Uncharacterized protein</fullName>
    </submittedName>
</protein>
<sequence length="252" mass="29198">VRDIKFLYFSVKSKKLIVLINKLIIIIKNRSFQVTSAEESRCLYNPFGESILSQVEVVVFAVHQLDKSLSHKRVLSNLGIYDEALAWISRSLGQKVCAQNIGNNIAHEVKQVPVLKSTKREKERYSYQGEGRSYKKKKKKYCFPKGLPWLLILNFLPSIPLSKTFPEINDCGVPNVTKRIAKSFYTSCSSQYNNLVFHYIAKIMDNQRAITLNLKYFLYCLYTLFTVLLFSIVCIMQISIFHPYIFTILKIQ</sequence>
<feature type="non-terminal residue" evidence="2">
    <location>
        <position position="1"/>
    </location>
</feature>
<feature type="transmembrane region" description="Helical" evidence="1">
    <location>
        <begin position="216"/>
        <end position="241"/>
    </location>
</feature>
<evidence type="ECO:0000313" key="3">
    <source>
        <dbReference type="Proteomes" id="UP000326759"/>
    </source>
</evidence>
<name>A0A5N5T050_9CRUS</name>
<accession>A0A5N5T050</accession>
<evidence type="ECO:0000313" key="2">
    <source>
        <dbReference type="EMBL" id="KAB7499555.1"/>
    </source>
</evidence>
<comment type="caution">
    <text evidence="2">The sequence shown here is derived from an EMBL/GenBank/DDBJ whole genome shotgun (WGS) entry which is preliminary data.</text>
</comment>
<keyword evidence="3" id="KW-1185">Reference proteome</keyword>
<reference evidence="2 3" key="1">
    <citation type="journal article" date="2019" name="PLoS Biol.">
        <title>Sex chromosomes control vertical transmission of feminizing Wolbachia symbionts in an isopod.</title>
        <authorList>
            <person name="Becking T."/>
            <person name="Chebbi M.A."/>
            <person name="Giraud I."/>
            <person name="Moumen B."/>
            <person name="Laverre T."/>
            <person name="Caubet Y."/>
            <person name="Peccoud J."/>
            <person name="Gilbert C."/>
            <person name="Cordaux R."/>
        </authorList>
    </citation>
    <scope>NUCLEOTIDE SEQUENCE [LARGE SCALE GENOMIC DNA]</scope>
    <source>
        <strain evidence="2">ANa2</strain>
        <tissue evidence="2">Whole body excluding digestive tract and cuticle</tissue>
    </source>
</reference>
<keyword evidence="1" id="KW-1133">Transmembrane helix</keyword>
<proteinExistence type="predicted"/>
<organism evidence="2 3">
    <name type="scientific">Armadillidium nasatum</name>
    <dbReference type="NCBI Taxonomy" id="96803"/>
    <lineage>
        <taxon>Eukaryota</taxon>
        <taxon>Metazoa</taxon>
        <taxon>Ecdysozoa</taxon>
        <taxon>Arthropoda</taxon>
        <taxon>Crustacea</taxon>
        <taxon>Multicrustacea</taxon>
        <taxon>Malacostraca</taxon>
        <taxon>Eumalacostraca</taxon>
        <taxon>Peracarida</taxon>
        <taxon>Isopoda</taxon>
        <taxon>Oniscidea</taxon>
        <taxon>Crinocheta</taxon>
        <taxon>Armadillidiidae</taxon>
        <taxon>Armadillidium</taxon>
    </lineage>
</organism>
<dbReference type="AlphaFoldDB" id="A0A5N5T050"/>
<gene>
    <name evidence="2" type="ORF">Anas_14378</name>
</gene>
<evidence type="ECO:0000256" key="1">
    <source>
        <dbReference type="SAM" id="Phobius"/>
    </source>
</evidence>
<keyword evidence="1" id="KW-0472">Membrane</keyword>
<keyword evidence="1" id="KW-0812">Transmembrane</keyword>
<dbReference type="EMBL" id="SEYY01017895">
    <property type="protein sequence ID" value="KAB7499555.1"/>
    <property type="molecule type" value="Genomic_DNA"/>
</dbReference>
<dbReference type="Proteomes" id="UP000326759">
    <property type="component" value="Unassembled WGS sequence"/>
</dbReference>